<comment type="caution">
    <text evidence="1">The sequence shown here is derived from an EMBL/GenBank/DDBJ whole genome shotgun (WGS) entry which is preliminary data.</text>
</comment>
<protein>
    <submittedName>
        <fullName evidence="1">DUF2274 domain-containing protein</fullName>
    </submittedName>
</protein>
<reference evidence="1 2" key="1">
    <citation type="submission" date="2017-12" db="EMBL/GenBank/DDBJ databases">
        <title>The genome sequence of Caulobacter sp. 410.</title>
        <authorList>
            <person name="Gao J."/>
            <person name="Mao X."/>
            <person name="Sun J."/>
        </authorList>
    </citation>
    <scope>NUCLEOTIDE SEQUENCE [LARGE SCALE GENOMIC DNA]</scope>
    <source>
        <strain evidence="1 2">410</strain>
    </source>
</reference>
<keyword evidence="2" id="KW-1185">Reference proteome</keyword>
<organism evidence="1 2">
    <name type="scientific">Caulobacter zeae</name>
    <dbReference type="NCBI Taxonomy" id="2055137"/>
    <lineage>
        <taxon>Bacteria</taxon>
        <taxon>Pseudomonadati</taxon>
        <taxon>Pseudomonadota</taxon>
        <taxon>Alphaproteobacteria</taxon>
        <taxon>Caulobacterales</taxon>
        <taxon>Caulobacteraceae</taxon>
        <taxon>Caulobacter</taxon>
    </lineage>
</organism>
<evidence type="ECO:0000313" key="1">
    <source>
        <dbReference type="EMBL" id="PLR22675.1"/>
    </source>
</evidence>
<dbReference type="AlphaFoldDB" id="A0A2N5D9E5"/>
<accession>A0A2N5D9E5</accession>
<dbReference type="InterPro" id="IPR018733">
    <property type="entry name" value="DUF2274"/>
</dbReference>
<dbReference type="Pfam" id="PF10038">
    <property type="entry name" value="DUF2274"/>
    <property type="match status" value="1"/>
</dbReference>
<dbReference type="EMBL" id="PJRS01000038">
    <property type="protein sequence ID" value="PLR22675.1"/>
    <property type="molecule type" value="Genomic_DNA"/>
</dbReference>
<evidence type="ECO:0000313" key="2">
    <source>
        <dbReference type="Proteomes" id="UP000234479"/>
    </source>
</evidence>
<name>A0A2N5D9E5_9CAUL</name>
<dbReference type="Proteomes" id="UP000234479">
    <property type="component" value="Unassembled WGS sequence"/>
</dbReference>
<dbReference type="OrthoDB" id="9803810at2"/>
<sequence>MSGGKLKLGALEDDTPVKVTMDLPASIHRDLLAYAQMLASQTGGKPAEPAKLAPRMLERFMATDRVFVRGRRGRGA</sequence>
<proteinExistence type="predicted"/>
<gene>
    <name evidence="1" type="ORF">SGCZBJ_18070</name>
</gene>
<dbReference type="RefSeq" id="WP_101719354.1">
    <property type="nucleotide sequence ID" value="NZ_PJRS01000038.1"/>
</dbReference>